<evidence type="ECO:0000256" key="2">
    <source>
        <dbReference type="ARBA" id="ARBA00022448"/>
    </source>
</evidence>
<accession>A0A3G3JYU6</accession>
<evidence type="ECO:0000256" key="1">
    <source>
        <dbReference type="ARBA" id="ARBA00008520"/>
    </source>
</evidence>
<keyword evidence="6" id="KW-1185">Reference proteome</keyword>
<sequence>MRRAVCALLSLVLFAIVIGGCGGRPEEAKKAAPDVSLNLWGWIDSGSLEERVVQEAVADFNRSNPFHAQIDYQTFNDDFKIKIATEAAANNLPDLFFSWEEGFLAPFVRSGMVLPLDDMIDQTRFIPGILDHVSFDGHVYAMPLVRTAEVVYYNRALFEKYHITVPSTTDELIAAVRTLRAAGVTPIALGNKDVWPGGLLLGTLVYRHGGGAVFRKAADGDVPFTAKPFIDAAADFKRLVDAGAFGRNTNSADMDTARRQFMEGKAAMWVMGSWELDDLNADQLPDGKPNPLHGHVGFFNWPEVSDGAAGREAWIVSPDFNIAVSRNVRSKEAAAYFLKLISSPKYQGEMVRISHLPATVLREASKSTDSPLVSELMRQLGSAKDTITFPDRIMGQTTIGGAMNASVQELLIGRDPKETMKRLEERASEYRSESAGR</sequence>
<dbReference type="Proteomes" id="UP000269097">
    <property type="component" value="Chromosome"/>
</dbReference>
<dbReference type="PROSITE" id="PS51257">
    <property type="entry name" value="PROKAR_LIPOPROTEIN"/>
    <property type="match status" value="1"/>
</dbReference>
<dbReference type="InterPro" id="IPR006061">
    <property type="entry name" value="SBP_1_CS"/>
</dbReference>
<dbReference type="KEGG" id="coh:EAV92_10900"/>
<evidence type="ECO:0000256" key="3">
    <source>
        <dbReference type="ARBA" id="ARBA00022729"/>
    </source>
</evidence>
<dbReference type="InterPro" id="IPR050490">
    <property type="entry name" value="Bact_solute-bd_prot1"/>
</dbReference>
<dbReference type="SUPFAM" id="SSF53850">
    <property type="entry name" value="Periplasmic binding protein-like II"/>
    <property type="match status" value="1"/>
</dbReference>
<organism evidence="5 6">
    <name type="scientific">Cohnella candidum</name>
    <dbReference type="NCBI Taxonomy" id="2674991"/>
    <lineage>
        <taxon>Bacteria</taxon>
        <taxon>Bacillati</taxon>
        <taxon>Bacillota</taxon>
        <taxon>Bacilli</taxon>
        <taxon>Bacillales</taxon>
        <taxon>Paenibacillaceae</taxon>
        <taxon>Cohnella</taxon>
    </lineage>
</organism>
<dbReference type="Pfam" id="PF01547">
    <property type="entry name" value="SBP_bac_1"/>
    <property type="match status" value="1"/>
</dbReference>
<keyword evidence="2" id="KW-0813">Transport</keyword>
<keyword evidence="3" id="KW-0732">Signal</keyword>
<comment type="similarity">
    <text evidence="1">Belongs to the bacterial solute-binding protein 1 family.</text>
</comment>
<protein>
    <submittedName>
        <fullName evidence="5">Extracellular solute-binding protein</fullName>
    </submittedName>
</protein>
<evidence type="ECO:0000313" key="6">
    <source>
        <dbReference type="Proteomes" id="UP000269097"/>
    </source>
</evidence>
<dbReference type="PROSITE" id="PS01037">
    <property type="entry name" value="SBP_BACTERIAL_1"/>
    <property type="match status" value="1"/>
</dbReference>
<dbReference type="AlphaFoldDB" id="A0A3G3JYU6"/>
<feature type="region of interest" description="Disordered" evidence="4">
    <location>
        <begin position="414"/>
        <end position="437"/>
    </location>
</feature>
<name>A0A3G3JYU6_9BACL</name>
<evidence type="ECO:0000256" key="4">
    <source>
        <dbReference type="SAM" id="MobiDB-lite"/>
    </source>
</evidence>
<dbReference type="PANTHER" id="PTHR43649">
    <property type="entry name" value="ARABINOSE-BINDING PROTEIN-RELATED"/>
    <property type="match status" value="1"/>
</dbReference>
<gene>
    <name evidence="5" type="ORF">EAV92_10900</name>
</gene>
<evidence type="ECO:0000313" key="5">
    <source>
        <dbReference type="EMBL" id="AYQ73027.1"/>
    </source>
</evidence>
<dbReference type="GO" id="GO:0055085">
    <property type="term" value="P:transmembrane transport"/>
    <property type="evidence" value="ECO:0007669"/>
    <property type="project" value="InterPro"/>
</dbReference>
<dbReference type="InterPro" id="IPR006059">
    <property type="entry name" value="SBP"/>
</dbReference>
<reference evidence="5 6" key="1">
    <citation type="submission" date="2018-10" db="EMBL/GenBank/DDBJ databases">
        <title>Genome Sequence of Cohnella sp.</title>
        <authorList>
            <person name="Srinivasan S."/>
            <person name="Kim M.K."/>
        </authorList>
    </citation>
    <scope>NUCLEOTIDE SEQUENCE [LARGE SCALE GENOMIC DNA]</scope>
    <source>
        <strain evidence="5 6">18JY8-7</strain>
    </source>
</reference>
<dbReference type="RefSeq" id="WP_123041109.1">
    <property type="nucleotide sequence ID" value="NZ_CP033433.1"/>
</dbReference>
<proteinExistence type="inferred from homology"/>
<dbReference type="EMBL" id="CP033433">
    <property type="protein sequence ID" value="AYQ73027.1"/>
    <property type="molecule type" value="Genomic_DNA"/>
</dbReference>
<dbReference type="PANTHER" id="PTHR43649:SF14">
    <property type="entry name" value="BLR3389 PROTEIN"/>
    <property type="match status" value="1"/>
</dbReference>
<dbReference type="Gene3D" id="3.40.190.10">
    <property type="entry name" value="Periplasmic binding protein-like II"/>
    <property type="match status" value="2"/>
</dbReference>